<evidence type="ECO:0000256" key="14">
    <source>
        <dbReference type="HAMAP-Rule" id="MF_00533"/>
    </source>
</evidence>
<dbReference type="EMBL" id="CP002770">
    <property type="protein sequence ID" value="AEG15744.1"/>
    <property type="molecule type" value="Genomic_DNA"/>
</dbReference>
<keyword evidence="7 14" id="KW-0013">ADP-ribosylation</keyword>
<keyword evidence="8 14" id="KW-0067">ATP-binding</keyword>
<dbReference type="HAMAP" id="MF_00533">
    <property type="entry name" value="NifH"/>
    <property type="match status" value="1"/>
</dbReference>
<comment type="catalytic activity">
    <reaction evidence="13 14">
        <text>N2 + 8 reduced [2Fe-2S]-[ferredoxin] + 16 ATP + 16 H2O = H2 + 8 oxidized [2Fe-2S]-[ferredoxin] + 2 NH4(+) + 16 ADP + 16 phosphate + 6 H(+)</text>
        <dbReference type="Rhea" id="RHEA:21448"/>
        <dbReference type="Rhea" id="RHEA-COMP:10000"/>
        <dbReference type="Rhea" id="RHEA-COMP:10001"/>
        <dbReference type="ChEBI" id="CHEBI:15377"/>
        <dbReference type="ChEBI" id="CHEBI:15378"/>
        <dbReference type="ChEBI" id="CHEBI:17997"/>
        <dbReference type="ChEBI" id="CHEBI:18276"/>
        <dbReference type="ChEBI" id="CHEBI:28938"/>
        <dbReference type="ChEBI" id="CHEBI:30616"/>
        <dbReference type="ChEBI" id="CHEBI:33737"/>
        <dbReference type="ChEBI" id="CHEBI:33738"/>
        <dbReference type="ChEBI" id="CHEBI:43474"/>
        <dbReference type="ChEBI" id="CHEBI:456216"/>
        <dbReference type="EC" id="1.18.6.1"/>
    </reaction>
</comment>
<dbReference type="Gene3D" id="3.40.50.300">
    <property type="entry name" value="P-loop containing nucleotide triphosphate hydrolases"/>
    <property type="match status" value="1"/>
</dbReference>
<evidence type="ECO:0000256" key="5">
    <source>
        <dbReference type="ARBA" id="ARBA00022723"/>
    </source>
</evidence>
<keyword evidence="4 14" id="KW-0004">4Fe-4S</keyword>
<dbReference type="PANTHER" id="PTHR42864:SF2">
    <property type="entry name" value="LIGHT-INDEPENDENT PROTOCHLOROPHYLLIDE REDUCTASE IRON-SULFUR ATP-BINDING PROTEIN"/>
    <property type="match status" value="1"/>
</dbReference>
<comment type="PTM">
    <text evidence="14">The reversible ADP-ribosylation of Arg-114 inactivates the nitrogenase reductase and regulates nitrogenase activity.</text>
</comment>
<evidence type="ECO:0000256" key="6">
    <source>
        <dbReference type="ARBA" id="ARBA00022741"/>
    </source>
</evidence>
<comment type="subunit">
    <text evidence="3 14">Homodimer.</text>
</comment>
<dbReference type="Proteomes" id="UP000009229">
    <property type="component" value="Chromosome"/>
</dbReference>
<dbReference type="EC" id="1.18.6.1" evidence="14"/>
<proteinExistence type="inferred from homology"/>
<evidence type="ECO:0000256" key="4">
    <source>
        <dbReference type="ARBA" id="ARBA00022485"/>
    </source>
</evidence>
<evidence type="ECO:0000256" key="12">
    <source>
        <dbReference type="ARBA" id="ARBA00023231"/>
    </source>
</evidence>
<dbReference type="PRINTS" id="PR00091">
    <property type="entry name" value="NITROGNASEII"/>
</dbReference>
<dbReference type="GO" id="GO:0016163">
    <property type="term" value="F:nitrogenase activity"/>
    <property type="evidence" value="ECO:0007669"/>
    <property type="project" value="UniProtKB-UniRule"/>
</dbReference>
<evidence type="ECO:0000256" key="15">
    <source>
        <dbReference type="PIRSR" id="PIRSR605977-50"/>
    </source>
</evidence>
<dbReference type="PIRSF" id="PIRSF000363">
    <property type="entry name" value="Nitrogenase_iron"/>
    <property type="match status" value="1"/>
</dbReference>
<protein>
    <recommendedName>
        <fullName evidence="14">Nitrogenase iron protein</fullName>
        <ecNumber evidence="14">1.18.6.1</ecNumber>
    </recommendedName>
    <alternativeName>
        <fullName evidence="14">Nitrogenase Fe protein</fullName>
    </alternativeName>
    <alternativeName>
        <fullName evidence="14">Nitrogenase component II</fullName>
    </alternativeName>
    <alternativeName>
        <fullName evidence="14">Nitrogenase reductase</fullName>
    </alternativeName>
</protein>
<gene>
    <name evidence="14" type="primary">nifH</name>
    <name evidence="17" type="ordered locus">Desku_2205</name>
</gene>
<evidence type="ECO:0000313" key="17">
    <source>
        <dbReference type="EMBL" id="AEG15744.1"/>
    </source>
</evidence>
<reference evidence="18" key="1">
    <citation type="submission" date="2011-05" db="EMBL/GenBank/DDBJ databases">
        <title>Complete sequence of Desulfotomaculum kuznetsovii DSM 6115.</title>
        <authorList>
            <person name="Lucas S."/>
            <person name="Han J."/>
            <person name="Lapidus A."/>
            <person name="Cheng J.-F."/>
            <person name="Goodwin L."/>
            <person name="Pitluck S."/>
            <person name="Peters L."/>
            <person name="Mikhailova N."/>
            <person name="Lu M."/>
            <person name="Saunders E."/>
            <person name="Han C."/>
            <person name="Tapia R."/>
            <person name="Land M."/>
            <person name="Hauser L."/>
            <person name="Kyrpides N."/>
            <person name="Ivanova N."/>
            <person name="Pagani I."/>
            <person name="Nazina T."/>
            <person name="Ivanova A."/>
            <person name="Parshina S."/>
            <person name="Kuever J."/>
            <person name="Muyzer G."/>
            <person name="Plugge C."/>
            <person name="Stams A."/>
            <person name="Woyke T."/>
        </authorList>
    </citation>
    <scope>NUCLEOTIDE SEQUENCE [LARGE SCALE GENOMIC DNA]</scope>
    <source>
        <strain evidence="18">DSM 6115 / VKM B-1805 / 17</strain>
    </source>
</reference>
<dbReference type="InterPro" id="IPR005977">
    <property type="entry name" value="Nitrogenase_Fe_NifH"/>
</dbReference>
<dbReference type="AlphaFoldDB" id="A0AAU8PX27"/>
<dbReference type="GO" id="GO:0046872">
    <property type="term" value="F:metal ion binding"/>
    <property type="evidence" value="ECO:0007669"/>
    <property type="project" value="UniProtKB-KW"/>
</dbReference>
<evidence type="ECO:0000313" key="18">
    <source>
        <dbReference type="Proteomes" id="UP000009229"/>
    </source>
</evidence>
<dbReference type="InterPro" id="IPR000392">
    <property type="entry name" value="NifH/frxC"/>
</dbReference>
<dbReference type="Pfam" id="PF00142">
    <property type="entry name" value="Fer4_NifH"/>
    <property type="match status" value="1"/>
</dbReference>
<accession>A0AAU8PX27</accession>
<dbReference type="GO" id="GO:0005524">
    <property type="term" value="F:ATP binding"/>
    <property type="evidence" value="ECO:0007669"/>
    <property type="project" value="UniProtKB-UniRule"/>
</dbReference>
<name>A0AAU8PX27_DESK7</name>
<evidence type="ECO:0000256" key="16">
    <source>
        <dbReference type="RuleBase" id="RU003688"/>
    </source>
</evidence>
<dbReference type="PROSITE" id="PS00746">
    <property type="entry name" value="NIFH_FRXC_1"/>
    <property type="match status" value="1"/>
</dbReference>
<dbReference type="GO" id="GO:0051539">
    <property type="term" value="F:4 iron, 4 sulfur cluster binding"/>
    <property type="evidence" value="ECO:0007669"/>
    <property type="project" value="UniProtKB-KW"/>
</dbReference>
<organism evidence="17 18">
    <name type="scientific">Desulfofundulus kuznetsovii (strain DSM 6115 / VKM B-1805 / 17)</name>
    <name type="common">Desulfotomaculum kuznetsovii</name>
    <dbReference type="NCBI Taxonomy" id="760568"/>
    <lineage>
        <taxon>Bacteria</taxon>
        <taxon>Bacillati</taxon>
        <taxon>Bacillota</taxon>
        <taxon>Clostridia</taxon>
        <taxon>Eubacteriales</taxon>
        <taxon>Peptococcaceae</taxon>
        <taxon>Desulfofundulus</taxon>
    </lineage>
</organism>
<comment type="similarity">
    <text evidence="2 14 16">Belongs to the NifH/BchL/ChlL family.</text>
</comment>
<comment type="function">
    <text evidence="1 14">The key enzymatic reactions in nitrogen fixation are catalyzed by the nitrogenase complex, which has 2 components: the iron protein and the molybdenum-iron protein.</text>
</comment>
<feature type="binding site" evidence="14">
    <location>
        <position position="147"/>
    </location>
    <ligand>
        <name>[4Fe-4S] cluster</name>
        <dbReference type="ChEBI" id="CHEBI:49883"/>
        <note>ligand shared between dimeric partners</note>
    </ligand>
</feature>
<evidence type="ECO:0000256" key="3">
    <source>
        <dbReference type="ARBA" id="ARBA00011738"/>
    </source>
</evidence>
<keyword evidence="6 14" id="KW-0547">Nucleotide-binding</keyword>
<dbReference type="SUPFAM" id="SSF52540">
    <property type="entry name" value="P-loop containing nucleoside triphosphate hydrolases"/>
    <property type="match status" value="1"/>
</dbReference>
<comment type="caution">
    <text evidence="14">Lacks conserved residue(s) required for the propagation of feature annotation.</text>
</comment>
<keyword evidence="5 14" id="KW-0479">Metal-binding</keyword>
<evidence type="ECO:0000256" key="10">
    <source>
        <dbReference type="ARBA" id="ARBA00023004"/>
    </source>
</evidence>
<keyword evidence="10 14" id="KW-0408">Iron</keyword>
<dbReference type="PANTHER" id="PTHR42864">
    <property type="entry name" value="LIGHT-INDEPENDENT PROTOCHLOROPHYLLIDE REDUCTASE IRON-SULFUR ATP-BINDING PROTEIN"/>
    <property type="match status" value="1"/>
</dbReference>
<feature type="binding site" evidence="14">
    <location>
        <position position="111"/>
    </location>
    <ligand>
        <name>[4Fe-4S] cluster</name>
        <dbReference type="ChEBI" id="CHEBI:49883"/>
        <note>ligand shared between dimeric partners</note>
    </ligand>
</feature>
<comment type="cofactor">
    <cofactor evidence="14">
        <name>[4Fe-4S] cluster</name>
        <dbReference type="ChEBI" id="CHEBI:49883"/>
    </cofactor>
    <text evidence="14">Binds 1 [4Fe-4S] cluster per dimer.</text>
</comment>
<dbReference type="InterPro" id="IPR027417">
    <property type="entry name" value="P-loop_NTPase"/>
</dbReference>
<keyword evidence="9 14" id="KW-0560">Oxidoreductase</keyword>
<dbReference type="CDD" id="cd02040">
    <property type="entry name" value="NifH"/>
    <property type="match status" value="1"/>
</dbReference>
<keyword evidence="11 14" id="KW-0411">Iron-sulfur</keyword>
<dbReference type="NCBIfam" id="NF009701">
    <property type="entry name" value="PRK13230.1"/>
    <property type="match status" value="1"/>
</dbReference>
<evidence type="ECO:0000256" key="9">
    <source>
        <dbReference type="ARBA" id="ARBA00023002"/>
    </source>
</evidence>
<feature type="modified residue" description="ADP-ribosylarginine; by dinitrogenase reductase ADP-ribosyltransferase" evidence="14 15">
    <location>
        <position position="114"/>
    </location>
</feature>
<dbReference type="InterPro" id="IPR030655">
    <property type="entry name" value="NifH/chlL_CS"/>
</dbReference>
<evidence type="ECO:0000256" key="7">
    <source>
        <dbReference type="ARBA" id="ARBA00022765"/>
    </source>
</evidence>
<evidence type="ECO:0000256" key="11">
    <source>
        <dbReference type="ARBA" id="ARBA00023014"/>
    </source>
</evidence>
<keyword evidence="12 14" id="KW-0535">Nitrogen fixation</keyword>
<evidence type="ECO:0000256" key="1">
    <source>
        <dbReference type="ARBA" id="ARBA00002234"/>
    </source>
</evidence>
<evidence type="ECO:0000256" key="2">
    <source>
        <dbReference type="ARBA" id="ARBA00005504"/>
    </source>
</evidence>
<dbReference type="PROSITE" id="PS51026">
    <property type="entry name" value="NIFH_FRXC_3"/>
    <property type="match status" value="1"/>
</dbReference>
<evidence type="ECO:0000256" key="8">
    <source>
        <dbReference type="ARBA" id="ARBA00022840"/>
    </source>
</evidence>
<comment type="PTM">
    <text evidence="15">The reversible ADP-ribosylation of Arg inactivates the nitrogenase reductase and regulates nitrogenase activity.</text>
</comment>
<evidence type="ECO:0000256" key="13">
    <source>
        <dbReference type="ARBA" id="ARBA00047967"/>
    </source>
</evidence>
<dbReference type="RefSeq" id="WP_013823258.1">
    <property type="nucleotide sequence ID" value="NC_015573.1"/>
</dbReference>
<dbReference type="PROSITE" id="PS00692">
    <property type="entry name" value="NIFH_FRXC_2"/>
    <property type="match status" value="1"/>
</dbReference>
<keyword evidence="18" id="KW-1185">Reference proteome</keyword>
<dbReference type="NCBIfam" id="TIGR01287">
    <property type="entry name" value="nifH"/>
    <property type="match status" value="1"/>
</dbReference>
<dbReference type="KEGG" id="dku:Desku_2205"/>
<sequence>MSEKRVRQVAFYGKGGVGKSTTSSNVAAALAEKGYRVMVVGCDPKHDCTGNLRRGREIPTALDVLRDKGMEKNTIEELISGKTIKLEEIVFEGYRGIYCVEAGGPKPGYGCAGRGVIIVMDLLQKIGVFERLKPDIVIYDVLGDVVCGGFAMPLRMGLAEEIYIVTSVDYLSIYAANNICRGVAELARRGGSPLGGLIYNVRGTLDEPDIISNFVERIGSQIIGKVPNSHLIAEAEIEGQTVIEYAPESETAQLYRELAERIYLNEKKTIPRPLSAEEMLRLGQEIKSKIRERFWQGSGLARQGLFLPCNHEECVCSPGITGGSRRKT</sequence>